<accession>A0A553PDW6</accession>
<proteinExistence type="predicted"/>
<dbReference type="PRINTS" id="PR01217">
    <property type="entry name" value="PRICHEXTENSN"/>
</dbReference>
<feature type="compositionally biased region" description="Basic and acidic residues" evidence="1">
    <location>
        <begin position="978"/>
        <end position="988"/>
    </location>
</feature>
<feature type="chain" id="PRO_5022167577" evidence="2">
    <location>
        <begin position="19"/>
        <end position="1030"/>
    </location>
</feature>
<feature type="region of interest" description="Disordered" evidence="1">
    <location>
        <begin position="214"/>
        <end position="234"/>
    </location>
</feature>
<evidence type="ECO:0000256" key="1">
    <source>
        <dbReference type="SAM" id="MobiDB-lite"/>
    </source>
</evidence>
<keyword evidence="4" id="KW-1185">Reference proteome</keyword>
<feature type="region of interest" description="Disordered" evidence="1">
    <location>
        <begin position="765"/>
        <end position="847"/>
    </location>
</feature>
<dbReference type="Gene3D" id="3.90.20.10">
    <property type="match status" value="1"/>
</dbReference>
<feature type="compositionally biased region" description="Low complexity" evidence="1">
    <location>
        <begin position="684"/>
        <end position="705"/>
    </location>
</feature>
<comment type="caution">
    <text evidence="3">The sequence shown here is derived from an EMBL/GenBank/DDBJ whole genome shotgun (WGS) entry which is preliminary data.</text>
</comment>
<dbReference type="STRING" id="6832.A0A553PDW6"/>
<sequence length="1030" mass="116298">MRQIVHLIIFILCRLGTAQVQPLIPIHPSLQGHLLRSRRDEILPNYQPTDSLPTYSDNGYPQKSMSHPTYVEVHPTPNHENDLPAYEAQKHFQAYEERVVATADTYLNSFEETSSHNHDNVEPEYAKEHPLTTNQEILGLRGYSSYEEAIHNEPNYPVEESHDTHIGLQSYSGDHLQPHTTEDPLSSTYEEAFELPSYHSSLGYVEDIQNIPNYLPTEESHDSQSEFPSYSEEHLQENYPIEQADQLTVYNQPHILEPNYAEPSSSTYEEAFELPSQSSSLGYEEDIQNIPNYLHADETHDSHSILPSYSKEHLQEIYPFKQPDQSTVYNQPHNSEPSYAEEDPAILNYEKVIELRSYSSSLGYEEDIQNTPNYSHGEESHDFQSGPSSYSNEHSQENVPAEQPSQHKYPESESAPVQYHGTEYQEIPKLPLYNVAPSVILEHDHKYGHYKQSRETLARDLQEVNNSLHNYSPTPSEDEPGQSHYEVGEPQEYGVSVENYTPQYEQNQDLPSYETRGQDPTEPQHHREPIDYHDINEALPLYNEIESEGQAIQNHHDSYNVEESPNTSNSGMNLYPEYHSEDKGSDRPQEDTIYEEETHLYYDEPAYTVPDVHEEIGEDLYHQFTDPSNGYISPPQVVYQKPPTSYTAPGSYLVPEQIMPATDYVAPGEYPQATSTTTAMTTTVTTTTTTTTTTTVPKTTTTMPTTPAPIETDSRDSFQKITLTLVQSLTTLITNVLTNPPPVAQSPAPPTVIPPQISEPQIVTAVPTLPPSPKTTAPPPTTSPSTPTSKAPELVTTPMPTPLPSQPPFPSVPTPSTLPPKLLLSTPPSPPITTTPVPALPPPTPEMKKMEGVKEITKALDKMPVKMGKMPGQPQKMPLKIEKIPEKMEKMPEKMEKMPEKMKKMPVKMEKMPEKMEAMAKKMEAIPKKMEAIPKKMEAMPKKMEKMPDKMEVMPTTEDKMPEKMKQMPLESETLPKNMDKMPPKDMDPIPMKMMPMTETMDVTTTPGSTLERAVKDLDDLIQQLSTLAG</sequence>
<feature type="region of interest" description="Disordered" evidence="1">
    <location>
        <begin position="366"/>
        <end position="417"/>
    </location>
</feature>
<feature type="compositionally biased region" description="Pro residues" evidence="1">
    <location>
        <begin position="799"/>
        <end position="818"/>
    </location>
</feature>
<feature type="region of interest" description="Disordered" evidence="1">
    <location>
        <begin position="467"/>
        <end position="487"/>
    </location>
</feature>
<feature type="region of interest" description="Disordered" evidence="1">
    <location>
        <begin position="959"/>
        <end position="993"/>
    </location>
</feature>
<name>A0A553PDW6_TIGCA</name>
<gene>
    <name evidence="3" type="ORF">TCAL_09360</name>
</gene>
<dbReference type="Proteomes" id="UP000318571">
    <property type="component" value="Chromosome 2"/>
</dbReference>
<reference evidence="3 4" key="1">
    <citation type="journal article" date="2018" name="Nat. Ecol. Evol.">
        <title>Genomic signatures of mitonuclear coevolution across populations of Tigriopus californicus.</title>
        <authorList>
            <person name="Barreto F.S."/>
            <person name="Watson E.T."/>
            <person name="Lima T.G."/>
            <person name="Willett C.S."/>
            <person name="Edmands S."/>
            <person name="Li W."/>
            <person name="Burton R.S."/>
        </authorList>
    </citation>
    <scope>NUCLEOTIDE SEQUENCE [LARGE SCALE GENOMIC DNA]</scope>
    <source>
        <strain evidence="3 4">San Diego</strain>
    </source>
</reference>
<protein>
    <submittedName>
        <fullName evidence="3">Uncharacterized protein</fullName>
    </submittedName>
</protein>
<feature type="region of interest" description="Disordered" evidence="1">
    <location>
        <begin position="506"/>
        <end position="529"/>
    </location>
</feature>
<evidence type="ECO:0000256" key="2">
    <source>
        <dbReference type="SAM" id="SignalP"/>
    </source>
</evidence>
<feature type="region of interest" description="Disordered" evidence="1">
    <location>
        <begin position="684"/>
        <end position="713"/>
    </location>
</feature>
<keyword evidence="2" id="KW-0732">Signal</keyword>
<dbReference type="AlphaFoldDB" id="A0A553PDW6"/>
<evidence type="ECO:0000313" key="3">
    <source>
        <dbReference type="EMBL" id="TRY75869.1"/>
    </source>
</evidence>
<dbReference type="OMA" id="NIHYSPG"/>
<feature type="compositionally biased region" description="Polar residues" evidence="1">
    <location>
        <begin position="383"/>
        <end position="393"/>
    </location>
</feature>
<organism evidence="3 4">
    <name type="scientific">Tigriopus californicus</name>
    <name type="common">Marine copepod</name>
    <dbReference type="NCBI Taxonomy" id="6832"/>
    <lineage>
        <taxon>Eukaryota</taxon>
        <taxon>Metazoa</taxon>
        <taxon>Ecdysozoa</taxon>
        <taxon>Arthropoda</taxon>
        <taxon>Crustacea</taxon>
        <taxon>Multicrustacea</taxon>
        <taxon>Hexanauplia</taxon>
        <taxon>Copepoda</taxon>
        <taxon>Harpacticoida</taxon>
        <taxon>Harpacticidae</taxon>
        <taxon>Tigriopus</taxon>
    </lineage>
</organism>
<feature type="signal peptide" evidence="2">
    <location>
        <begin position="1"/>
        <end position="18"/>
    </location>
</feature>
<feature type="compositionally biased region" description="Low complexity" evidence="1">
    <location>
        <begin position="783"/>
        <end position="798"/>
    </location>
</feature>
<evidence type="ECO:0000313" key="4">
    <source>
        <dbReference type="Proteomes" id="UP000318571"/>
    </source>
</evidence>
<feature type="compositionally biased region" description="Pro residues" evidence="1">
    <location>
        <begin position="768"/>
        <end position="782"/>
    </location>
</feature>
<feature type="compositionally biased region" description="Basic and acidic residues" evidence="1">
    <location>
        <begin position="516"/>
        <end position="529"/>
    </location>
</feature>
<dbReference type="EMBL" id="VCGU01000005">
    <property type="protein sequence ID" value="TRY75869.1"/>
    <property type="molecule type" value="Genomic_DNA"/>
</dbReference>
<feature type="compositionally biased region" description="Pro residues" evidence="1">
    <location>
        <begin position="827"/>
        <end position="845"/>
    </location>
</feature>